<protein>
    <submittedName>
        <fullName evidence="1">Uncharacterized protein</fullName>
    </submittedName>
</protein>
<dbReference type="Proteomes" id="UP000806077">
    <property type="component" value="Unassembled WGS sequence"/>
</dbReference>
<comment type="caution">
    <text evidence="1">The sequence shown here is derived from an EMBL/GenBank/DDBJ whole genome shotgun (WGS) entry which is preliminary data.</text>
</comment>
<evidence type="ECO:0000313" key="2">
    <source>
        <dbReference type="Proteomes" id="UP000806077"/>
    </source>
</evidence>
<reference evidence="1 2" key="1">
    <citation type="journal article" date="2020" name="Int. J. Syst. Evol. Microbiol.">
        <title>Tenacibaculum piscium sp. nov., isolated from skin ulcers of sea-farmed fish, and description of Tenacibaculum finnmarkense sp. nov. with subdivision into genomovars finnmarkense and ulcerans.</title>
        <authorList>
            <person name="Olsen A.B."/>
            <person name="Spilsberg B."/>
            <person name="Nilsen H.K."/>
            <person name="Lagesen K."/>
            <person name="Gulla S."/>
            <person name="Avendano-Herrera R."/>
            <person name="Irgang R."/>
            <person name="Duchaud E."/>
            <person name="Colquhoun D.J."/>
        </authorList>
    </citation>
    <scope>NUCLEOTIDE SEQUENCE [LARGE SCALE GENOMIC DNA]</scope>
    <source>
        <strain evidence="1 2">TNO037</strain>
    </source>
</reference>
<gene>
    <name evidence="1" type="ORF">F7645_12605</name>
</gene>
<dbReference type="EMBL" id="WXXV01000038">
    <property type="protein sequence ID" value="MBE7696254.1"/>
    <property type="molecule type" value="Genomic_DNA"/>
</dbReference>
<keyword evidence="2" id="KW-1185">Reference proteome</keyword>
<organism evidence="1 2">
    <name type="scientific">Tenacibaculum finnmarkense genomovar finnmarkense</name>
    <dbReference type="NCBI Taxonomy" id="1458503"/>
    <lineage>
        <taxon>Bacteria</taxon>
        <taxon>Pseudomonadati</taxon>
        <taxon>Bacteroidota</taxon>
        <taxon>Flavobacteriia</taxon>
        <taxon>Flavobacteriales</taxon>
        <taxon>Flavobacteriaceae</taxon>
        <taxon>Tenacibaculum</taxon>
        <taxon>Tenacibaculum finnmarkense</taxon>
    </lineage>
</organism>
<evidence type="ECO:0000313" key="1">
    <source>
        <dbReference type="EMBL" id="MBE7696254.1"/>
    </source>
</evidence>
<dbReference type="RefSeq" id="WP_101955426.1">
    <property type="nucleotide sequence ID" value="NZ_JAJHTL010000072.1"/>
</dbReference>
<dbReference type="AlphaFoldDB" id="A0AAP1RH66"/>
<name>A0AAP1RH66_9FLAO</name>
<sequence>MMLLDLICFDCLMEQVDKGEPQVFDGASISTPFEQVNNDGIYEVNCAKGHKSKTIIDNINFEILFEYGLNAIIDGYYREAVSSLTSAMERYFEFFVKTVLRASTNDINAIDKVWKKVASQSERQLGAYIMLYFQTFGKEPILLNQNKEVPFRNSVIHKGYIPTKQEAIDYGNSVLQIIEQSLIDLKNKFPKETEQTFDQYGYKQSAEEKFKKIEKEKGVEQNFACVNIMTTIDVKHGREINPTDGRKGQIEDRIINILERREPRRLTLLKEPPKEE</sequence>
<proteinExistence type="predicted"/>
<accession>A0AAP1RH66</accession>